<accession>A0ABX1C8H1</accession>
<protein>
    <submittedName>
        <fullName evidence="2">Holin</fullName>
    </submittedName>
</protein>
<evidence type="ECO:0000256" key="1">
    <source>
        <dbReference type="SAM" id="MobiDB-lite"/>
    </source>
</evidence>
<reference evidence="2 3" key="1">
    <citation type="submission" date="2020-03" db="EMBL/GenBank/DDBJ databases">
        <title>Draft genome of Streptomyces sp. ventii, isolated from the Axial Seamount in the Pacific Ocean, and resequencing of the two type strains Streptomyces lonarensis strain NCL 716 and Streptomyces bohaiensis strain 11A07.</title>
        <authorList>
            <person name="Loughran R.M."/>
            <person name="Pfannmuller K.M."/>
            <person name="Wasson B.J."/>
            <person name="Deadmond M.C."/>
            <person name="Paddock B.E."/>
            <person name="Koyack M.J."/>
            <person name="Gallegos D.A."/>
            <person name="Mitchell E.A."/>
            <person name="Ushijima B."/>
            <person name="Saw J.H."/>
            <person name="Mcphail K.L."/>
            <person name="Videau P."/>
        </authorList>
    </citation>
    <scope>NUCLEOTIDE SEQUENCE [LARGE SCALE GENOMIC DNA]</scope>
    <source>
        <strain evidence="2 3">11A07</strain>
    </source>
</reference>
<keyword evidence="3" id="KW-1185">Reference proteome</keyword>
<dbReference type="RefSeq" id="WP_168087065.1">
    <property type="nucleotide sequence ID" value="NZ_BHZH01000098.1"/>
</dbReference>
<dbReference type="InterPro" id="IPR020109">
    <property type="entry name" value="Holin_r1t"/>
</dbReference>
<feature type="region of interest" description="Disordered" evidence="1">
    <location>
        <begin position="66"/>
        <end position="92"/>
    </location>
</feature>
<organism evidence="2 3">
    <name type="scientific">Streptomyces bohaiensis</name>
    <dbReference type="NCBI Taxonomy" id="1431344"/>
    <lineage>
        <taxon>Bacteria</taxon>
        <taxon>Bacillati</taxon>
        <taxon>Actinomycetota</taxon>
        <taxon>Actinomycetes</taxon>
        <taxon>Kitasatosporales</taxon>
        <taxon>Streptomycetaceae</taxon>
        <taxon>Streptomyces</taxon>
    </lineage>
</organism>
<gene>
    <name evidence="2" type="ORF">HCN52_04590</name>
</gene>
<dbReference type="EMBL" id="JAAVJC010000018">
    <property type="protein sequence ID" value="NJQ14233.1"/>
    <property type="molecule type" value="Genomic_DNA"/>
</dbReference>
<evidence type="ECO:0000313" key="2">
    <source>
        <dbReference type="EMBL" id="NJQ14233.1"/>
    </source>
</evidence>
<sequence length="92" mass="9311">MTMLNLPFWQGASERAVRTAAQTGIATLGLETTGLLDVAWGPGLALVGSSAVLSVLTSIVSAPVGQHGPGVTESALPSPRSLRAARDWDAAG</sequence>
<name>A0ABX1C8H1_9ACTN</name>
<dbReference type="Proteomes" id="UP000727056">
    <property type="component" value="Unassembled WGS sequence"/>
</dbReference>
<comment type="caution">
    <text evidence="2">The sequence shown here is derived from an EMBL/GenBank/DDBJ whole genome shotgun (WGS) entry which is preliminary data.</text>
</comment>
<dbReference type="Pfam" id="PF16945">
    <property type="entry name" value="Phage_r1t_holin"/>
    <property type="match status" value="1"/>
</dbReference>
<evidence type="ECO:0000313" key="3">
    <source>
        <dbReference type="Proteomes" id="UP000727056"/>
    </source>
</evidence>
<proteinExistence type="predicted"/>